<organism evidence="10 11">
    <name type="scientific">Aerophobetes bacterium</name>
    <dbReference type="NCBI Taxonomy" id="2030807"/>
    <lineage>
        <taxon>Bacteria</taxon>
        <taxon>Candidatus Aerophobota</taxon>
    </lineage>
</organism>
<dbReference type="GO" id="GO:0006353">
    <property type="term" value="P:DNA-templated transcription termination"/>
    <property type="evidence" value="ECO:0007669"/>
    <property type="project" value="UniProtKB-UniRule"/>
</dbReference>
<dbReference type="SMART" id="SM00738">
    <property type="entry name" value="NGN"/>
    <property type="match status" value="1"/>
</dbReference>
<dbReference type="Pfam" id="PF02357">
    <property type="entry name" value="NusG"/>
    <property type="match status" value="1"/>
</dbReference>
<protein>
    <recommendedName>
        <fullName evidence="5 6">Transcription termination/antitermination protein NusG</fullName>
    </recommendedName>
</protein>
<dbReference type="PANTHER" id="PTHR30265">
    <property type="entry name" value="RHO-INTERACTING TRANSCRIPTION TERMINATION FACTOR NUSG"/>
    <property type="match status" value="1"/>
</dbReference>
<dbReference type="InterPro" id="IPR047050">
    <property type="entry name" value="NGN"/>
</dbReference>
<evidence type="ECO:0000259" key="9">
    <source>
        <dbReference type="SMART" id="SM00739"/>
    </source>
</evidence>
<evidence type="ECO:0000256" key="3">
    <source>
        <dbReference type="ARBA" id="ARBA00023015"/>
    </source>
</evidence>
<evidence type="ECO:0000256" key="4">
    <source>
        <dbReference type="ARBA" id="ARBA00023163"/>
    </source>
</evidence>
<dbReference type="InterPro" id="IPR036735">
    <property type="entry name" value="NGN_dom_sf"/>
</dbReference>
<dbReference type="Gene3D" id="3.30.70.940">
    <property type="entry name" value="NusG, N-terminal domain"/>
    <property type="match status" value="1"/>
</dbReference>
<comment type="function">
    <text evidence="5 7">Participates in transcription elongation, termination and antitermination.</text>
</comment>
<keyword evidence="4 5" id="KW-0804">Transcription</keyword>
<dbReference type="Gene3D" id="2.30.30.30">
    <property type="match status" value="1"/>
</dbReference>
<dbReference type="InterPro" id="IPR008991">
    <property type="entry name" value="Translation_prot_SH3-like_sf"/>
</dbReference>
<evidence type="ECO:0000256" key="5">
    <source>
        <dbReference type="HAMAP-Rule" id="MF_00948"/>
    </source>
</evidence>
<dbReference type="PANTHER" id="PTHR30265:SF2">
    <property type="entry name" value="TRANSCRIPTION TERMINATION_ANTITERMINATION PROTEIN NUSG"/>
    <property type="match status" value="1"/>
</dbReference>
<dbReference type="SMART" id="SM00739">
    <property type="entry name" value="KOW"/>
    <property type="match status" value="1"/>
</dbReference>
<dbReference type="AlphaFoldDB" id="A0A2A4X709"/>
<dbReference type="CDD" id="cd09891">
    <property type="entry name" value="NGN_Bact_1"/>
    <property type="match status" value="1"/>
</dbReference>
<dbReference type="HAMAP" id="MF_00948">
    <property type="entry name" value="NusG"/>
    <property type="match status" value="1"/>
</dbReference>
<evidence type="ECO:0000256" key="1">
    <source>
        <dbReference type="ARBA" id="ARBA00022472"/>
    </source>
</evidence>
<dbReference type="NCBIfam" id="TIGR00922">
    <property type="entry name" value="nusG"/>
    <property type="match status" value="1"/>
</dbReference>
<evidence type="ECO:0000256" key="6">
    <source>
        <dbReference type="NCBIfam" id="TIGR00922"/>
    </source>
</evidence>
<comment type="similarity">
    <text evidence="5 7">Belongs to the NusG family.</text>
</comment>
<dbReference type="InterPro" id="IPR001062">
    <property type="entry name" value="Transcrpt_antiterm_NusG"/>
</dbReference>
<dbReference type="SUPFAM" id="SSF82679">
    <property type="entry name" value="N-utilization substance G protein NusG, N-terminal domain"/>
    <property type="match status" value="1"/>
</dbReference>
<dbReference type="Proteomes" id="UP000218775">
    <property type="component" value="Unassembled WGS sequence"/>
</dbReference>
<evidence type="ECO:0000256" key="7">
    <source>
        <dbReference type="RuleBase" id="RU000538"/>
    </source>
</evidence>
<evidence type="ECO:0000313" key="11">
    <source>
        <dbReference type="Proteomes" id="UP000218775"/>
    </source>
</evidence>
<comment type="caution">
    <text evidence="10">The sequence shown here is derived from an EMBL/GenBank/DDBJ whole genome shotgun (WGS) entry which is preliminary data.</text>
</comment>
<sequence length="186" mass="21165">MSEESGQWFVIQVLSGHEKKVKRALDEGVRSHSMEEFVKEIVVPEENVVEIKAGEQKIREKRLWPGYALVRMVLTDESWQFIKTTNGVIDFLGKGKPVPLSQKEVEQILNDLKQKKGEVVHKHDIKIGDSVKIVDGVFINFIGSVTNVNHEKGSLSVMVSIFGRDTKVEDLEFWQVEEVPHDAEVE</sequence>
<keyword evidence="3 5" id="KW-0805">Transcription regulation</keyword>
<dbReference type="GO" id="GO:0031564">
    <property type="term" value="P:transcription antitermination"/>
    <property type="evidence" value="ECO:0007669"/>
    <property type="project" value="UniProtKB-UniRule"/>
</dbReference>
<dbReference type="InterPro" id="IPR043425">
    <property type="entry name" value="NusG-like"/>
</dbReference>
<dbReference type="InterPro" id="IPR005824">
    <property type="entry name" value="KOW"/>
</dbReference>
<keyword evidence="1 5" id="KW-0806">Transcription termination</keyword>
<evidence type="ECO:0000313" key="10">
    <source>
        <dbReference type="EMBL" id="PCI78296.1"/>
    </source>
</evidence>
<dbReference type="SUPFAM" id="SSF50104">
    <property type="entry name" value="Translation proteins SH3-like domain"/>
    <property type="match status" value="1"/>
</dbReference>
<dbReference type="InterPro" id="IPR014722">
    <property type="entry name" value="Rib_uL2_dom2"/>
</dbReference>
<feature type="domain" description="NusG-like N-terminal" evidence="8">
    <location>
        <begin position="5"/>
        <end position="112"/>
    </location>
</feature>
<feature type="domain" description="KOW" evidence="9">
    <location>
        <begin position="124"/>
        <end position="151"/>
    </location>
</feature>
<evidence type="ECO:0000259" key="8">
    <source>
        <dbReference type="SMART" id="SM00738"/>
    </source>
</evidence>
<dbReference type="EMBL" id="NVUK01000007">
    <property type="protein sequence ID" value="PCI78296.1"/>
    <property type="molecule type" value="Genomic_DNA"/>
</dbReference>
<evidence type="ECO:0000256" key="2">
    <source>
        <dbReference type="ARBA" id="ARBA00022814"/>
    </source>
</evidence>
<dbReference type="GO" id="GO:0005829">
    <property type="term" value="C:cytosol"/>
    <property type="evidence" value="ECO:0007669"/>
    <property type="project" value="TreeGrafter"/>
</dbReference>
<dbReference type="PRINTS" id="PR00338">
    <property type="entry name" value="NUSGTNSCPFCT"/>
</dbReference>
<reference evidence="11" key="1">
    <citation type="submission" date="2017-08" db="EMBL/GenBank/DDBJ databases">
        <title>A dynamic microbial community with high functional redundancy inhabits the cold, oxic subseafloor aquifer.</title>
        <authorList>
            <person name="Tully B.J."/>
            <person name="Wheat C.G."/>
            <person name="Glazer B.T."/>
            <person name="Huber J.A."/>
        </authorList>
    </citation>
    <scope>NUCLEOTIDE SEQUENCE [LARGE SCALE GENOMIC DNA]</scope>
</reference>
<proteinExistence type="inferred from homology"/>
<name>A0A2A4X709_UNCAE</name>
<keyword evidence="2 5" id="KW-0889">Transcription antitermination</keyword>
<gene>
    <name evidence="5" type="primary">nusG</name>
    <name evidence="10" type="ORF">COB21_01210</name>
</gene>
<dbReference type="CDD" id="cd06091">
    <property type="entry name" value="KOW_NusG"/>
    <property type="match status" value="1"/>
</dbReference>
<dbReference type="InterPro" id="IPR006645">
    <property type="entry name" value="NGN-like_dom"/>
</dbReference>
<dbReference type="GO" id="GO:0032784">
    <property type="term" value="P:regulation of DNA-templated transcription elongation"/>
    <property type="evidence" value="ECO:0007669"/>
    <property type="project" value="InterPro"/>
</dbReference>
<dbReference type="GO" id="GO:0006354">
    <property type="term" value="P:DNA-templated transcription elongation"/>
    <property type="evidence" value="ECO:0007669"/>
    <property type="project" value="UniProtKB-UniRule"/>
</dbReference>
<accession>A0A2A4X709</accession>